<dbReference type="PANTHER" id="PTHR22911">
    <property type="entry name" value="ACYL-MALONYL CONDENSING ENZYME-RELATED"/>
    <property type="match status" value="1"/>
</dbReference>
<keyword evidence="3" id="KW-0813">Transport</keyword>
<feature type="transmembrane region" description="Helical" evidence="8">
    <location>
        <begin position="73"/>
        <end position="92"/>
    </location>
</feature>
<dbReference type="InterPro" id="IPR000620">
    <property type="entry name" value="EamA_dom"/>
</dbReference>
<evidence type="ECO:0000259" key="9">
    <source>
        <dbReference type="Pfam" id="PF00892"/>
    </source>
</evidence>
<comment type="similarity">
    <text evidence="2">Belongs to the EamA transporter family.</text>
</comment>
<dbReference type="NCBIfam" id="TIGR00688">
    <property type="entry name" value="rarD"/>
    <property type="match status" value="1"/>
</dbReference>
<feature type="transmembrane region" description="Helical" evidence="8">
    <location>
        <begin position="39"/>
        <end position="57"/>
    </location>
</feature>
<dbReference type="RefSeq" id="WP_219202694.1">
    <property type="nucleotide sequence ID" value="NZ_JAHWQX010000003.1"/>
</dbReference>
<proteinExistence type="inferred from homology"/>
<evidence type="ECO:0000256" key="6">
    <source>
        <dbReference type="ARBA" id="ARBA00022989"/>
    </source>
</evidence>
<evidence type="ECO:0000256" key="3">
    <source>
        <dbReference type="ARBA" id="ARBA00022448"/>
    </source>
</evidence>
<feature type="transmembrane region" description="Helical" evidence="8">
    <location>
        <begin position="9"/>
        <end position="27"/>
    </location>
</feature>
<accession>A0ABS6WPJ8</accession>
<reference evidence="10" key="1">
    <citation type="submission" date="2021-07" db="EMBL/GenBank/DDBJ databases">
        <title>Pseudohoeflea marina sp. nov. a polyhydroxyalcanoate-producing bacterium.</title>
        <authorList>
            <person name="Zheng W."/>
            <person name="Yu S."/>
            <person name="Huang Y."/>
        </authorList>
    </citation>
    <scope>NUCLEOTIDE SEQUENCE</scope>
    <source>
        <strain evidence="10">DP4N28-3</strain>
    </source>
</reference>
<name>A0ABS6WPJ8_9HYPH</name>
<evidence type="ECO:0000256" key="8">
    <source>
        <dbReference type="SAM" id="Phobius"/>
    </source>
</evidence>
<feature type="transmembrane region" description="Helical" evidence="8">
    <location>
        <begin position="179"/>
        <end position="198"/>
    </location>
</feature>
<feature type="transmembrane region" description="Helical" evidence="8">
    <location>
        <begin position="267"/>
        <end position="288"/>
    </location>
</feature>
<keyword evidence="5 8" id="KW-0812">Transmembrane</keyword>
<feature type="transmembrane region" description="Helical" evidence="8">
    <location>
        <begin position="244"/>
        <end position="261"/>
    </location>
</feature>
<dbReference type="EMBL" id="JAHWQX010000003">
    <property type="protein sequence ID" value="MBW3097894.1"/>
    <property type="molecule type" value="Genomic_DNA"/>
</dbReference>
<keyword evidence="4" id="KW-1003">Cell membrane</keyword>
<feature type="domain" description="EamA" evidence="9">
    <location>
        <begin position="8"/>
        <end position="144"/>
    </location>
</feature>
<keyword evidence="6 8" id="KW-1133">Transmembrane helix</keyword>
<dbReference type="PANTHER" id="PTHR22911:SF137">
    <property type="entry name" value="SOLUTE CARRIER FAMILY 35 MEMBER G2-RELATED"/>
    <property type="match status" value="1"/>
</dbReference>
<dbReference type="Pfam" id="PF00892">
    <property type="entry name" value="EamA"/>
    <property type="match status" value="2"/>
</dbReference>
<dbReference type="Proteomes" id="UP001430804">
    <property type="component" value="Unassembled WGS sequence"/>
</dbReference>
<organism evidence="10 11">
    <name type="scientific">Pseudohoeflea coraliihabitans</name>
    <dbReference type="NCBI Taxonomy" id="2860393"/>
    <lineage>
        <taxon>Bacteria</taxon>
        <taxon>Pseudomonadati</taxon>
        <taxon>Pseudomonadota</taxon>
        <taxon>Alphaproteobacteria</taxon>
        <taxon>Hyphomicrobiales</taxon>
        <taxon>Rhizobiaceae</taxon>
        <taxon>Pseudohoeflea</taxon>
    </lineage>
</organism>
<feature type="domain" description="EamA" evidence="9">
    <location>
        <begin position="153"/>
        <end position="284"/>
    </location>
</feature>
<evidence type="ECO:0000256" key="2">
    <source>
        <dbReference type="ARBA" id="ARBA00007362"/>
    </source>
</evidence>
<comment type="caution">
    <text evidence="10">The sequence shown here is derived from an EMBL/GenBank/DDBJ whole genome shotgun (WGS) entry which is preliminary data.</text>
</comment>
<protein>
    <submittedName>
        <fullName evidence="10">EamA family transporter RarD</fullName>
    </submittedName>
</protein>
<evidence type="ECO:0000313" key="10">
    <source>
        <dbReference type="EMBL" id="MBW3097894.1"/>
    </source>
</evidence>
<gene>
    <name evidence="10" type="primary">rarD</name>
    <name evidence="10" type="ORF">KY465_11445</name>
</gene>
<feature type="transmembrane region" description="Helical" evidence="8">
    <location>
        <begin position="128"/>
        <end position="145"/>
    </location>
</feature>
<comment type="subcellular location">
    <subcellularLocation>
        <location evidence="1">Cell membrane</location>
        <topology evidence="1">Multi-pass membrane protein</topology>
    </subcellularLocation>
</comment>
<evidence type="ECO:0000256" key="5">
    <source>
        <dbReference type="ARBA" id="ARBA00022692"/>
    </source>
</evidence>
<dbReference type="InterPro" id="IPR004626">
    <property type="entry name" value="RarD"/>
</dbReference>
<evidence type="ECO:0000256" key="1">
    <source>
        <dbReference type="ARBA" id="ARBA00004651"/>
    </source>
</evidence>
<keyword evidence="7 8" id="KW-0472">Membrane</keyword>
<feature type="transmembrane region" description="Helical" evidence="8">
    <location>
        <begin position="104"/>
        <end position="121"/>
    </location>
</feature>
<evidence type="ECO:0000313" key="11">
    <source>
        <dbReference type="Proteomes" id="UP001430804"/>
    </source>
</evidence>
<evidence type="ECO:0000256" key="7">
    <source>
        <dbReference type="ARBA" id="ARBA00023136"/>
    </source>
</evidence>
<evidence type="ECO:0000256" key="4">
    <source>
        <dbReference type="ARBA" id="ARBA00022475"/>
    </source>
</evidence>
<feature type="transmembrane region" description="Helical" evidence="8">
    <location>
        <begin position="213"/>
        <end position="232"/>
    </location>
</feature>
<feature type="transmembrane region" description="Helical" evidence="8">
    <location>
        <begin position="151"/>
        <end position="167"/>
    </location>
</feature>
<sequence length="306" mass="33539">MPPEDQPRGIVLALIAYVIWGLLAVYMKAVAHIPVLEVLAHRALWSVPLTAAFLLWLGRTRDVRAALRTPKSLAMAALTASLVTVNWGVYVWAISVDRAVETALGYYINPLFSIFLAAVLLREKLDRLQVGAIAIAVVAVAVMAWEMGGVPWISLTLALSWGFYAFFRKTLPIGPTQGFFLEILLLSVPALIYVSWQAAHGAGHFGPTGARDVLLLLGCGLVTAVPLLFYAHGAKLIRLSTIGIMQYIAPTLIFLIAIFVFREPFGLEKLMAFVLIWTALALYSVSLLRQHRARHRDQAAPLTSGQ</sequence>
<keyword evidence="11" id="KW-1185">Reference proteome</keyword>